<sequence>MGLSREQIDRIIDEHFGFEATDNVDGVLGSLADDAEHEIIPSPLGRLNDRASIRRFYEQLFRDLKGESVSPLRRLYGDDFVLDESVWHGQITDGRQFHLDGRSGPVSFRLLHVFEFRDGKILRENVWCDLAAIQQQLGCAPSQAVAATAAAA</sequence>
<evidence type="ECO:0000313" key="3">
    <source>
        <dbReference type="Proteomes" id="UP000765160"/>
    </source>
</evidence>
<dbReference type="SUPFAM" id="SSF54427">
    <property type="entry name" value="NTF2-like"/>
    <property type="match status" value="1"/>
</dbReference>
<dbReference type="Gene3D" id="3.10.450.50">
    <property type="match status" value="1"/>
</dbReference>
<protein>
    <submittedName>
        <fullName evidence="2">Nuclear transport factor 2 family protein</fullName>
    </submittedName>
</protein>
<dbReference type="InterPro" id="IPR037401">
    <property type="entry name" value="SnoaL-like"/>
</dbReference>
<dbReference type="EMBL" id="JAAVTX010000011">
    <property type="protein sequence ID" value="NKE48616.1"/>
    <property type="molecule type" value="Genomic_DNA"/>
</dbReference>
<evidence type="ECO:0000259" key="1">
    <source>
        <dbReference type="Pfam" id="PF12680"/>
    </source>
</evidence>
<dbReference type="RefSeq" id="WP_168055190.1">
    <property type="nucleotide sequence ID" value="NZ_JAATJR010000011.1"/>
</dbReference>
<name>A0ABX1F8S4_9PROT</name>
<reference evidence="2 3" key="1">
    <citation type="submission" date="2020-03" db="EMBL/GenBank/DDBJ databases">
        <title>Roseomonas selenitidurans sp. nov. isolated from soil.</title>
        <authorList>
            <person name="Liu H."/>
        </authorList>
    </citation>
    <scope>NUCLEOTIDE SEQUENCE [LARGE SCALE GENOMIC DNA]</scope>
    <source>
        <strain evidence="2 3">JCM 15073</strain>
    </source>
</reference>
<evidence type="ECO:0000313" key="2">
    <source>
        <dbReference type="EMBL" id="NKE48616.1"/>
    </source>
</evidence>
<comment type="caution">
    <text evidence="2">The sequence shown here is derived from an EMBL/GenBank/DDBJ whole genome shotgun (WGS) entry which is preliminary data.</text>
</comment>
<accession>A0ABX1F8S4</accession>
<gene>
    <name evidence="2" type="ORF">HB662_27860</name>
</gene>
<dbReference type="Proteomes" id="UP000765160">
    <property type="component" value="Unassembled WGS sequence"/>
</dbReference>
<proteinExistence type="predicted"/>
<dbReference type="InterPro" id="IPR032710">
    <property type="entry name" value="NTF2-like_dom_sf"/>
</dbReference>
<feature type="domain" description="SnoaL-like" evidence="1">
    <location>
        <begin position="19"/>
        <end position="123"/>
    </location>
</feature>
<keyword evidence="3" id="KW-1185">Reference proteome</keyword>
<dbReference type="Pfam" id="PF12680">
    <property type="entry name" value="SnoaL_2"/>
    <property type="match status" value="1"/>
</dbReference>
<organism evidence="2 3">
    <name type="scientific">Falsiroseomonas frigidaquae</name>
    <dbReference type="NCBI Taxonomy" id="487318"/>
    <lineage>
        <taxon>Bacteria</taxon>
        <taxon>Pseudomonadati</taxon>
        <taxon>Pseudomonadota</taxon>
        <taxon>Alphaproteobacteria</taxon>
        <taxon>Acetobacterales</taxon>
        <taxon>Roseomonadaceae</taxon>
        <taxon>Falsiroseomonas</taxon>
    </lineage>
</organism>